<organism evidence="3 4">
    <name type="scientific">Cymbomonas tetramitiformis</name>
    <dbReference type="NCBI Taxonomy" id="36881"/>
    <lineage>
        <taxon>Eukaryota</taxon>
        <taxon>Viridiplantae</taxon>
        <taxon>Chlorophyta</taxon>
        <taxon>Pyramimonadophyceae</taxon>
        <taxon>Pyramimonadales</taxon>
        <taxon>Pyramimonadaceae</taxon>
        <taxon>Cymbomonas</taxon>
    </lineage>
</organism>
<feature type="region of interest" description="Disordered" evidence="2">
    <location>
        <begin position="63"/>
        <end position="87"/>
    </location>
</feature>
<name>A0AAE0BH34_9CHLO</name>
<reference evidence="3 4" key="1">
    <citation type="journal article" date="2015" name="Genome Biol. Evol.">
        <title>Comparative Genomics of a Bacterivorous Green Alga Reveals Evolutionary Causalities and Consequences of Phago-Mixotrophic Mode of Nutrition.</title>
        <authorList>
            <person name="Burns J.A."/>
            <person name="Paasch A."/>
            <person name="Narechania A."/>
            <person name="Kim E."/>
        </authorList>
    </citation>
    <scope>NUCLEOTIDE SEQUENCE [LARGE SCALE GENOMIC DNA]</scope>
    <source>
        <strain evidence="3 4">PLY_AMNH</strain>
    </source>
</reference>
<evidence type="ECO:0000313" key="4">
    <source>
        <dbReference type="Proteomes" id="UP001190700"/>
    </source>
</evidence>
<evidence type="ECO:0000256" key="1">
    <source>
        <dbReference type="SAM" id="Coils"/>
    </source>
</evidence>
<proteinExistence type="predicted"/>
<dbReference type="EMBL" id="LGRX02035004">
    <property type="protein sequence ID" value="KAK3236518.1"/>
    <property type="molecule type" value="Genomic_DNA"/>
</dbReference>
<keyword evidence="1" id="KW-0175">Coiled coil</keyword>
<protein>
    <submittedName>
        <fullName evidence="3">Uncharacterized protein</fullName>
    </submittedName>
</protein>
<gene>
    <name evidence="3" type="ORF">CYMTET_53353</name>
</gene>
<evidence type="ECO:0000256" key="2">
    <source>
        <dbReference type="SAM" id="MobiDB-lite"/>
    </source>
</evidence>
<sequence>MVINAKDFPSVLNNVELIPMRLLRERLRPKLFGGDHQWPKVHIIRDAVLQMIKKKKRQKLRQQQQAANQLAKNEEHDPRRLLEQPSMSSKIVGKDEFQWDHELLMMLHRRDLTLHEVDTEAFKAMQNEYLELRREKQSENALKQMQQDWLDNTQKQQERMEKAMSRHLQLSLRLSSLSLSSRKPPEVPVRSPSTLMQTNQIRLVL</sequence>
<dbReference type="AlphaFoldDB" id="A0AAE0BH34"/>
<dbReference type="Proteomes" id="UP001190700">
    <property type="component" value="Unassembled WGS sequence"/>
</dbReference>
<keyword evidence="4" id="KW-1185">Reference proteome</keyword>
<feature type="coiled-coil region" evidence="1">
    <location>
        <begin position="122"/>
        <end position="170"/>
    </location>
</feature>
<feature type="compositionally biased region" description="Basic and acidic residues" evidence="2">
    <location>
        <begin position="72"/>
        <end position="82"/>
    </location>
</feature>
<comment type="caution">
    <text evidence="3">The sequence shown here is derived from an EMBL/GenBank/DDBJ whole genome shotgun (WGS) entry which is preliminary data.</text>
</comment>
<accession>A0AAE0BH34</accession>
<evidence type="ECO:0000313" key="3">
    <source>
        <dbReference type="EMBL" id="KAK3236518.1"/>
    </source>
</evidence>